<name>T0EZL8_9LEPT</name>
<accession>T0EZL8</accession>
<evidence type="ECO:0000256" key="1">
    <source>
        <dbReference type="SAM" id="MobiDB-lite"/>
    </source>
</evidence>
<proteinExistence type="predicted"/>
<sequence>MHPTDFVYRGDLEGLRKSLSDGHSVNSPDPFMQNYRL</sequence>
<dbReference type="EMBL" id="AHMO02000008">
    <property type="protein sequence ID" value="EQA44345.1"/>
    <property type="molecule type" value="Genomic_DNA"/>
</dbReference>
<reference evidence="2" key="1">
    <citation type="submission" date="2013-05" db="EMBL/GenBank/DDBJ databases">
        <authorList>
            <person name="Harkins D.M."/>
            <person name="Durkin A.S."/>
            <person name="Brinkac L.M."/>
            <person name="Haft D.H."/>
            <person name="Selengut J.D."/>
            <person name="Sanka R."/>
            <person name="DePew J."/>
            <person name="Purushe J."/>
            <person name="Hartskeerl R.A."/>
            <person name="Ahmed A."/>
            <person name="van der Linden H."/>
            <person name="Goris M.G.A."/>
            <person name="Vinetz J.M."/>
            <person name="Sutton G.G."/>
            <person name="Nierman W.C."/>
            <person name="Fouts D.E."/>
        </authorList>
    </citation>
    <scope>NUCLEOTIDE SEQUENCE [LARGE SCALE GENOMIC DNA]</scope>
    <source>
        <strain evidence="2">5399</strain>
    </source>
</reference>
<organism evidence="2 3">
    <name type="scientific">Leptospira broomii serovar Hurstbridge str. 5399</name>
    <dbReference type="NCBI Taxonomy" id="1049789"/>
    <lineage>
        <taxon>Bacteria</taxon>
        <taxon>Pseudomonadati</taxon>
        <taxon>Spirochaetota</taxon>
        <taxon>Spirochaetia</taxon>
        <taxon>Leptospirales</taxon>
        <taxon>Leptospiraceae</taxon>
        <taxon>Leptospira</taxon>
    </lineage>
</organism>
<keyword evidence="3" id="KW-1185">Reference proteome</keyword>
<comment type="caution">
    <text evidence="2">The sequence shown here is derived from an EMBL/GenBank/DDBJ whole genome shotgun (WGS) entry which is preliminary data.</text>
</comment>
<evidence type="ECO:0000313" key="2">
    <source>
        <dbReference type="EMBL" id="EQA44345.1"/>
    </source>
</evidence>
<feature type="region of interest" description="Disordered" evidence="1">
    <location>
        <begin position="18"/>
        <end position="37"/>
    </location>
</feature>
<dbReference type="Proteomes" id="UP000015454">
    <property type="component" value="Unassembled WGS sequence"/>
</dbReference>
<dbReference type="AlphaFoldDB" id="T0EZL8"/>
<gene>
    <name evidence="2" type="ORF">LEP1GSC050_2648</name>
</gene>
<protein>
    <submittedName>
        <fullName evidence="2">Uncharacterized protein</fullName>
    </submittedName>
</protein>
<evidence type="ECO:0000313" key="3">
    <source>
        <dbReference type="Proteomes" id="UP000015454"/>
    </source>
</evidence>